<protein>
    <submittedName>
        <fullName evidence="8">Uncharacterized protein</fullName>
    </submittedName>
</protein>
<dbReference type="GO" id="GO:0000030">
    <property type="term" value="F:mannosyltransferase activity"/>
    <property type="evidence" value="ECO:0007669"/>
    <property type="project" value="TreeGrafter"/>
</dbReference>
<evidence type="ECO:0000313" key="9">
    <source>
        <dbReference type="Proteomes" id="UP001497497"/>
    </source>
</evidence>
<evidence type="ECO:0000256" key="7">
    <source>
        <dbReference type="ARBA" id="ARBA00023136"/>
    </source>
</evidence>
<dbReference type="InterPro" id="IPR018732">
    <property type="entry name" value="Dpy-19/Dpy-19-like"/>
</dbReference>
<evidence type="ECO:0000313" key="8">
    <source>
        <dbReference type="EMBL" id="CAL1546396.1"/>
    </source>
</evidence>
<dbReference type="AlphaFoldDB" id="A0AAV2IJF5"/>
<evidence type="ECO:0000256" key="3">
    <source>
        <dbReference type="ARBA" id="ARBA00022676"/>
    </source>
</evidence>
<keyword evidence="4" id="KW-0808">Transferase</keyword>
<dbReference type="Pfam" id="PF10034">
    <property type="entry name" value="Dpy19"/>
    <property type="match status" value="1"/>
</dbReference>
<evidence type="ECO:0000256" key="6">
    <source>
        <dbReference type="ARBA" id="ARBA00022989"/>
    </source>
</evidence>
<keyword evidence="3" id="KW-0328">Glycosyltransferase</keyword>
<gene>
    <name evidence="8" type="ORF">GSLYS_00019773001</name>
</gene>
<keyword evidence="5" id="KW-0812">Transmembrane</keyword>
<name>A0AAV2IJF5_LYMST</name>
<dbReference type="GO" id="GO:0005637">
    <property type="term" value="C:nuclear inner membrane"/>
    <property type="evidence" value="ECO:0007669"/>
    <property type="project" value="TreeGrafter"/>
</dbReference>
<evidence type="ECO:0000256" key="5">
    <source>
        <dbReference type="ARBA" id="ARBA00022692"/>
    </source>
</evidence>
<proteinExistence type="inferred from homology"/>
<keyword evidence="9" id="KW-1185">Reference proteome</keyword>
<comment type="similarity">
    <text evidence="2">Belongs to the dpy-19 family.</text>
</comment>
<keyword evidence="6" id="KW-1133">Transmembrane helix</keyword>
<evidence type="ECO:0000256" key="4">
    <source>
        <dbReference type="ARBA" id="ARBA00022679"/>
    </source>
</evidence>
<accession>A0AAV2IJF5</accession>
<dbReference type="PANTHER" id="PTHR31488">
    <property type="entry name" value="DPY-19-LIKE 1, LIKE (H. SAPIENS)"/>
    <property type="match status" value="1"/>
</dbReference>
<sequence>MALLIMRLKLFWTPHLCLYSSLLASRQIFPLGKKETHMMVLAALLACMAFTGFSNLQVQLSRLGEFSNLPQEELVEWIKAKTPEDAVFAGAMPTMATVKLTTLRPIVNHPHYEDIGLRERTKLVYSIYSRKPLQEVKANLDKLGVKFIILEDPWCSQRSKQGCSLPEIWDIEDIENRGKQAACHKIKKNPQPFFKPVFRNQGYHVYQLVRS</sequence>
<evidence type="ECO:0000256" key="2">
    <source>
        <dbReference type="ARBA" id="ARBA00008744"/>
    </source>
</evidence>
<dbReference type="PANTHER" id="PTHR31488:SF1">
    <property type="entry name" value="C-MANNOSYLTRANSFERASE DPY19L1"/>
    <property type="match status" value="1"/>
</dbReference>
<dbReference type="EMBL" id="CAXITT010000806">
    <property type="protein sequence ID" value="CAL1546396.1"/>
    <property type="molecule type" value="Genomic_DNA"/>
</dbReference>
<keyword evidence="7" id="KW-0472">Membrane</keyword>
<organism evidence="8 9">
    <name type="scientific">Lymnaea stagnalis</name>
    <name type="common">Great pond snail</name>
    <name type="synonym">Helix stagnalis</name>
    <dbReference type="NCBI Taxonomy" id="6523"/>
    <lineage>
        <taxon>Eukaryota</taxon>
        <taxon>Metazoa</taxon>
        <taxon>Spiralia</taxon>
        <taxon>Lophotrochozoa</taxon>
        <taxon>Mollusca</taxon>
        <taxon>Gastropoda</taxon>
        <taxon>Heterobranchia</taxon>
        <taxon>Euthyneura</taxon>
        <taxon>Panpulmonata</taxon>
        <taxon>Hygrophila</taxon>
        <taxon>Lymnaeoidea</taxon>
        <taxon>Lymnaeidae</taxon>
        <taxon>Lymnaea</taxon>
    </lineage>
</organism>
<comment type="caution">
    <text evidence="8">The sequence shown here is derived from an EMBL/GenBank/DDBJ whole genome shotgun (WGS) entry which is preliminary data.</text>
</comment>
<dbReference type="Proteomes" id="UP001497497">
    <property type="component" value="Unassembled WGS sequence"/>
</dbReference>
<reference evidence="8 9" key="1">
    <citation type="submission" date="2024-04" db="EMBL/GenBank/DDBJ databases">
        <authorList>
            <consortium name="Genoscope - CEA"/>
            <person name="William W."/>
        </authorList>
    </citation>
    <scope>NUCLEOTIDE SEQUENCE [LARGE SCALE GENOMIC DNA]</scope>
</reference>
<evidence type="ECO:0000256" key="1">
    <source>
        <dbReference type="ARBA" id="ARBA00004141"/>
    </source>
</evidence>
<comment type="subcellular location">
    <subcellularLocation>
        <location evidence="1">Membrane</location>
        <topology evidence="1">Multi-pass membrane protein</topology>
    </subcellularLocation>
</comment>